<evidence type="ECO:0000313" key="5">
    <source>
        <dbReference type="Proteomes" id="UP000016412"/>
    </source>
</evidence>
<organism evidence="3 5">
    <name type="scientific">Treponema socranskii subsp. socranskii VPI DR56BR1116 = ATCC 35536</name>
    <dbReference type="NCBI Taxonomy" id="1125725"/>
    <lineage>
        <taxon>Bacteria</taxon>
        <taxon>Pseudomonadati</taxon>
        <taxon>Spirochaetota</taxon>
        <taxon>Spirochaetia</taxon>
        <taxon>Spirochaetales</taxon>
        <taxon>Treponemataceae</taxon>
        <taxon>Treponema</taxon>
    </lineage>
</organism>
<feature type="transmembrane region" description="Helical" evidence="1">
    <location>
        <begin position="85"/>
        <end position="102"/>
    </location>
</feature>
<keyword evidence="1" id="KW-0812">Transmembrane</keyword>
<dbReference type="EMBL" id="AVQI01000079">
    <property type="protein sequence ID" value="ERJ98962.1"/>
    <property type="molecule type" value="Genomic_DNA"/>
</dbReference>
<dbReference type="InterPro" id="IPR009936">
    <property type="entry name" value="DUF1468"/>
</dbReference>
<reference evidence="5 6" key="1">
    <citation type="submission" date="2013-08" db="EMBL/GenBank/DDBJ databases">
        <authorList>
            <person name="Durkin A.S."/>
            <person name="Haft D.R."/>
            <person name="McCorrison J."/>
            <person name="Torralba M."/>
            <person name="Gillis M."/>
            <person name="Haft D.H."/>
            <person name="Methe B."/>
            <person name="Sutton G."/>
            <person name="Nelson K.E."/>
        </authorList>
    </citation>
    <scope>NUCLEOTIDE SEQUENCE [LARGE SCALE GENOMIC DNA]</scope>
    <source>
        <strain evidence="4 6">ATCC 35536</strain>
        <strain evidence="3 5">VPI DR56BR1116</strain>
    </source>
</reference>
<keyword evidence="1" id="KW-0472">Membrane</keyword>
<dbReference type="eggNOG" id="ENOG5033KMJ">
    <property type="taxonomic scope" value="Bacteria"/>
</dbReference>
<dbReference type="Proteomes" id="UP000016646">
    <property type="component" value="Unassembled WGS sequence"/>
</dbReference>
<dbReference type="EMBL" id="AUZJ01000071">
    <property type="protein sequence ID" value="ERF59399.1"/>
    <property type="molecule type" value="Genomic_DNA"/>
</dbReference>
<evidence type="ECO:0000256" key="1">
    <source>
        <dbReference type="SAM" id="Phobius"/>
    </source>
</evidence>
<gene>
    <name evidence="4" type="ORF">HMPREF0860_1862</name>
    <name evidence="3" type="ORF">HMPREF1325_0877</name>
</gene>
<accession>U1GRV9</accession>
<keyword evidence="6" id="KW-1185">Reference proteome</keyword>
<feature type="transmembrane region" description="Helical" evidence="1">
    <location>
        <begin position="108"/>
        <end position="124"/>
    </location>
</feature>
<evidence type="ECO:0000313" key="3">
    <source>
        <dbReference type="EMBL" id="ERF59399.1"/>
    </source>
</evidence>
<dbReference type="PATRIC" id="fig|1125725.3.peg.2626"/>
<feature type="transmembrane region" description="Helical" evidence="1">
    <location>
        <begin position="7"/>
        <end position="25"/>
    </location>
</feature>
<dbReference type="AlphaFoldDB" id="U1GRV9"/>
<sequence>MRKGDAISGIAITLLGFGVVVYTLAENTMRFNAQTSDGVPGAGFFPVLLGSVLGILGIVLLIRSIREKIEKAQSAAASEETKKNIKMLVLTITAIVIFFILWQLTKLFILWALALVVFLNFIFERTWKFNIIYSLVFVAFIYLAFVVGFSVQFNI</sequence>
<dbReference type="STRING" id="1125725.HMPREF1325_0877"/>
<keyword evidence="1" id="KW-1133">Transmembrane helix</keyword>
<feature type="transmembrane region" description="Helical" evidence="1">
    <location>
        <begin position="45"/>
        <end position="65"/>
    </location>
</feature>
<dbReference type="Pfam" id="PF07331">
    <property type="entry name" value="TctB"/>
    <property type="match status" value="1"/>
</dbReference>
<name>U1GRV9_TRESO</name>
<dbReference type="RefSeq" id="WP_021331610.1">
    <property type="nucleotide sequence ID" value="NZ_AUZJ01000071.1"/>
</dbReference>
<feature type="transmembrane region" description="Helical" evidence="1">
    <location>
        <begin position="131"/>
        <end position="153"/>
    </location>
</feature>
<dbReference type="Proteomes" id="UP000016412">
    <property type="component" value="Unassembled WGS sequence"/>
</dbReference>
<feature type="domain" description="DUF1468" evidence="2">
    <location>
        <begin position="10"/>
        <end position="153"/>
    </location>
</feature>
<comment type="caution">
    <text evidence="3">The sequence shown here is derived from an EMBL/GenBank/DDBJ whole genome shotgun (WGS) entry which is preliminary data.</text>
</comment>
<evidence type="ECO:0000313" key="4">
    <source>
        <dbReference type="EMBL" id="ERJ98962.1"/>
    </source>
</evidence>
<protein>
    <submittedName>
        <fullName evidence="3">Tripartite tricarboxylate transporter TctB family protein</fullName>
    </submittedName>
</protein>
<evidence type="ECO:0000313" key="6">
    <source>
        <dbReference type="Proteomes" id="UP000016646"/>
    </source>
</evidence>
<proteinExistence type="predicted"/>
<evidence type="ECO:0000259" key="2">
    <source>
        <dbReference type="Pfam" id="PF07331"/>
    </source>
</evidence>